<reference evidence="3 4" key="1">
    <citation type="submission" date="2020-08" db="EMBL/GenBank/DDBJ databases">
        <title>A Genomic Blueprint of the Chicken Gut Microbiome.</title>
        <authorList>
            <person name="Gilroy R."/>
            <person name="Ravi A."/>
            <person name="Getino M."/>
            <person name="Pursley I."/>
            <person name="Horton D.L."/>
            <person name="Alikhan N.-F."/>
            <person name="Baker D."/>
            <person name="Gharbi K."/>
            <person name="Hall N."/>
            <person name="Watson M."/>
            <person name="Adriaenssens E.M."/>
            <person name="Foster-Nyarko E."/>
            <person name="Jarju S."/>
            <person name="Secka A."/>
            <person name="Antonio M."/>
            <person name="Oren A."/>
            <person name="Chaudhuri R."/>
            <person name="La Ragione R.M."/>
            <person name="Hildebrand F."/>
            <person name="Pallen M.J."/>
        </authorList>
    </citation>
    <scope>NUCLEOTIDE SEQUENCE [LARGE SCALE GENOMIC DNA]</scope>
    <source>
        <strain evidence="3 4">Sa1CVA4</strain>
    </source>
</reference>
<gene>
    <name evidence="3" type="ORF">H9628_04070</name>
</gene>
<name>A0ABR8WKP7_9FLAO</name>
<dbReference type="Proteomes" id="UP000626242">
    <property type="component" value="Unassembled WGS sequence"/>
</dbReference>
<evidence type="ECO:0000256" key="1">
    <source>
        <dbReference type="SAM" id="Phobius"/>
    </source>
</evidence>
<organism evidence="3 4">
    <name type="scientific">Kaistella pullorum</name>
    <dbReference type="NCBI Taxonomy" id="2763074"/>
    <lineage>
        <taxon>Bacteria</taxon>
        <taxon>Pseudomonadati</taxon>
        <taxon>Bacteroidota</taxon>
        <taxon>Flavobacteriia</taxon>
        <taxon>Flavobacteriales</taxon>
        <taxon>Weeksellaceae</taxon>
        <taxon>Chryseobacterium group</taxon>
        <taxon>Kaistella</taxon>
    </lineage>
</organism>
<sequence length="69" mass="8304">MKTDKYGNDASNWIWGVFYYNKNDRRIFPPKRHPWMGWTVNFANWKSVLALVLMIASFFLLIYIIEESV</sequence>
<protein>
    <recommendedName>
        <fullName evidence="2">DUF5808 domain-containing protein</fullName>
    </recommendedName>
</protein>
<keyword evidence="1" id="KW-0472">Membrane</keyword>
<comment type="caution">
    <text evidence="3">The sequence shown here is derived from an EMBL/GenBank/DDBJ whole genome shotgun (WGS) entry which is preliminary data.</text>
</comment>
<keyword evidence="1" id="KW-0812">Transmembrane</keyword>
<feature type="domain" description="DUF5808" evidence="2">
    <location>
        <begin position="22"/>
        <end position="47"/>
    </location>
</feature>
<proteinExistence type="predicted"/>
<keyword evidence="4" id="KW-1185">Reference proteome</keyword>
<evidence type="ECO:0000313" key="4">
    <source>
        <dbReference type="Proteomes" id="UP000626242"/>
    </source>
</evidence>
<evidence type="ECO:0000313" key="3">
    <source>
        <dbReference type="EMBL" id="MBD8017639.1"/>
    </source>
</evidence>
<accession>A0ABR8WKP7</accession>
<dbReference type="Pfam" id="PF19124">
    <property type="entry name" value="DUF5808"/>
    <property type="match status" value="1"/>
</dbReference>
<feature type="transmembrane region" description="Helical" evidence="1">
    <location>
        <begin position="45"/>
        <end position="65"/>
    </location>
</feature>
<dbReference type="InterPro" id="IPR043831">
    <property type="entry name" value="DUF5808"/>
</dbReference>
<dbReference type="EMBL" id="JACSPS010000001">
    <property type="protein sequence ID" value="MBD8017639.1"/>
    <property type="molecule type" value="Genomic_DNA"/>
</dbReference>
<keyword evidence="1" id="KW-1133">Transmembrane helix</keyword>
<dbReference type="RefSeq" id="WP_251832839.1">
    <property type="nucleotide sequence ID" value="NZ_JACSPS010000001.1"/>
</dbReference>
<evidence type="ECO:0000259" key="2">
    <source>
        <dbReference type="Pfam" id="PF19124"/>
    </source>
</evidence>